<dbReference type="InterPro" id="IPR013083">
    <property type="entry name" value="Znf_RING/FYVE/PHD"/>
</dbReference>
<name>A0AAE0RP24_9BIVA</name>
<dbReference type="InterPro" id="IPR047153">
    <property type="entry name" value="TRIM45/56/19-like"/>
</dbReference>
<feature type="region of interest" description="Disordered" evidence="5">
    <location>
        <begin position="534"/>
        <end position="557"/>
    </location>
</feature>
<dbReference type="PROSITE" id="PS50119">
    <property type="entry name" value="ZF_BBOX"/>
    <property type="match status" value="2"/>
</dbReference>
<dbReference type="EMBL" id="JAEAOA010000424">
    <property type="protein sequence ID" value="KAK3576994.1"/>
    <property type="molecule type" value="Genomic_DNA"/>
</dbReference>
<feature type="compositionally biased region" description="Polar residues" evidence="5">
    <location>
        <begin position="1245"/>
        <end position="1254"/>
    </location>
</feature>
<reference evidence="8" key="3">
    <citation type="submission" date="2023-05" db="EMBL/GenBank/DDBJ databases">
        <authorList>
            <person name="Smith C.H."/>
        </authorList>
    </citation>
    <scope>NUCLEOTIDE SEQUENCE</scope>
    <source>
        <strain evidence="8">CHS0354</strain>
        <tissue evidence="8">Mantle</tissue>
    </source>
</reference>
<protein>
    <submittedName>
        <fullName evidence="8">Uncharacterized protein</fullName>
    </submittedName>
</protein>
<keyword evidence="1" id="KW-0479">Metal-binding</keyword>
<feature type="domain" description="B box-type" evidence="7">
    <location>
        <begin position="104"/>
        <end position="152"/>
    </location>
</feature>
<feature type="region of interest" description="Disordered" evidence="5">
    <location>
        <begin position="1279"/>
        <end position="1539"/>
    </location>
</feature>
<dbReference type="SUPFAM" id="SSF57850">
    <property type="entry name" value="RING/U-box"/>
    <property type="match status" value="1"/>
</dbReference>
<dbReference type="InterPro" id="IPR000315">
    <property type="entry name" value="Znf_B-box"/>
</dbReference>
<dbReference type="Pfam" id="PF00097">
    <property type="entry name" value="zf-C3HC4"/>
    <property type="match status" value="1"/>
</dbReference>
<dbReference type="InterPro" id="IPR018957">
    <property type="entry name" value="Znf_C3HC4_RING-type"/>
</dbReference>
<dbReference type="SMART" id="SM00184">
    <property type="entry name" value="RING"/>
    <property type="match status" value="1"/>
</dbReference>
<reference evidence="8" key="2">
    <citation type="journal article" date="2021" name="Genome Biol. Evol.">
        <title>Developing a high-quality reference genome for a parasitic bivalve with doubly uniparental inheritance (Bivalvia: Unionida).</title>
        <authorList>
            <person name="Smith C.H."/>
        </authorList>
    </citation>
    <scope>NUCLEOTIDE SEQUENCE</scope>
    <source>
        <strain evidence="8">CHS0354</strain>
        <tissue evidence="8">Mantle</tissue>
    </source>
</reference>
<evidence type="ECO:0000259" key="7">
    <source>
        <dbReference type="PROSITE" id="PS50119"/>
    </source>
</evidence>
<dbReference type="SUPFAM" id="SSF57845">
    <property type="entry name" value="B-box zinc-binding domain"/>
    <property type="match status" value="1"/>
</dbReference>
<feature type="domain" description="RING-type" evidence="6">
    <location>
        <begin position="18"/>
        <end position="69"/>
    </location>
</feature>
<dbReference type="GO" id="GO:0005654">
    <property type="term" value="C:nucleoplasm"/>
    <property type="evidence" value="ECO:0007669"/>
    <property type="project" value="TreeGrafter"/>
</dbReference>
<organism evidence="8 9">
    <name type="scientific">Potamilus streckersoni</name>
    <dbReference type="NCBI Taxonomy" id="2493646"/>
    <lineage>
        <taxon>Eukaryota</taxon>
        <taxon>Metazoa</taxon>
        <taxon>Spiralia</taxon>
        <taxon>Lophotrochozoa</taxon>
        <taxon>Mollusca</taxon>
        <taxon>Bivalvia</taxon>
        <taxon>Autobranchia</taxon>
        <taxon>Heteroconchia</taxon>
        <taxon>Palaeoheterodonta</taxon>
        <taxon>Unionida</taxon>
        <taxon>Unionoidea</taxon>
        <taxon>Unionidae</taxon>
        <taxon>Ambleminae</taxon>
        <taxon>Lampsilini</taxon>
        <taxon>Potamilus</taxon>
    </lineage>
</organism>
<dbReference type="Pfam" id="PF00643">
    <property type="entry name" value="zf-B_box"/>
    <property type="match status" value="1"/>
</dbReference>
<dbReference type="CDD" id="cd16584">
    <property type="entry name" value="RING-HC_TRIM56_C-V"/>
    <property type="match status" value="1"/>
</dbReference>
<feature type="domain" description="B box-type" evidence="7">
    <location>
        <begin position="155"/>
        <end position="196"/>
    </location>
</feature>
<evidence type="ECO:0000313" key="9">
    <source>
        <dbReference type="Proteomes" id="UP001195483"/>
    </source>
</evidence>
<keyword evidence="2 4" id="KW-0863">Zinc-finger</keyword>
<sequence>MASGNKLMKEISDQFLHCKICLESYKDPKTLVCLHTFCSHCLQQHVDSDSSRSSRFMIYNRYITCPLCRRKTEIPSGGIKRLPDNFLLSSLTDVVDRRRPSKIPPCEICISDKRRGNDACSKCLDCAKLLCKSCVELHLTTRVTQNHSLIDIEGEKDIECKTHPEEIVRFYCEPCDECVCVVCTFQEHRDHEISSFSDGFSKHKNTLETLLSQCKDRLSDVQDCLSLIRDCESVLKDTRENIRDLAINYISQVRSTEKSLIQYVDIHFGGDVLSFLQNKEWLQENLEGLQSICNLGDIIMNDKGIEILLLKKELQSKLSTLLEPSLPPIPENLAHKIKFVPGSVKHGYLAVMNGNIHDLETGSEKGSQGDKKHLYKMMVPTQETETQTEFPRDCDLVMAETQVLDSQHINGITESGNSKTAQTAYLQGKSLSTSDVSVNTTALALLDKGLQVFSGAGTTSSGICVKCCAELKKETDLSSIPIIDGDPPKIQDIIIFDSGDNSRRRRRSSIRSRRVQTDMSLIDDRQGDETLLRVSSHDSLSSSRSHSRSPLRSVSEPVDVTDAACDPVDFGPIVNKPEMCSKATLAKYPIRCVRTNDTMTNTDSVQLVDSATITYPQLRSFASQTNSCVTVEKGIATDYAGQRNKGTATPQVTYIDNETTMPTLTFESLGTWTDLIQTTERSVITECCETYERGTDMPQKAYCEQGVMVLPETRTVDTITLPMEKDMLTNFAGTDAEVAQSDTDKKSKKEKEKAKKKEKEKYKKEKKNKKEALKVTKVDVSTETEAVKRSDKETGTIRALFKDQWTVTPRPQMINTGISPARPATMEASVTTNPITQMDQSTYTEFILTKDSQTETVIVVAENETLTERVNFEDAQTSVDITMDTNETMTEAQCFTETAVETDNDLFTMPLIGCKSIAVGLDGTDTCQIYANMPLRELVNNGTVSMFMPPFMMSDKIFTDRATSPSPPETKDCGTMAHGLNKERNLMDRNTQTSLVAMYDKCIATSGEFDEDTEYKGPVYTEAATMTDSQPYIGLLSEMDVDEIFLVPEIALDFSNYSTYGALRTFEENFVEEMMTVCEAETQTLVSSALIDIDSLLTQDLEEGLVLFKPREGNLVDVAVNTVPKLTFEKETSTPIRHLFSTSTMTMQFPKMDKSTNTGHMKAYAEAMFGEKQNSAKSPRTSHAYLCNRPEMKDMAVVTDSSLLDEKMLACINKLKNVSERLHSPTSKSLPEPLPWNKSVDTAPGRSSESPINKTTEDERRKNVMELLQQTSAYLKIKDGTSEGSSGRKAQPITTLKGKGTISPNEHESLKSKVGNQVNNETRLPHSRHSSAPGRIATVPAQMMRKSGQQSPKVQSKIPVSNKSPPPPESPEFYSTVPKTRHHKRPLPAITETRTPSSCSDSSNSSFVSAKSANSNSSSDKAMDFSSLKITVPPARQSNQGGKSPPAILTTVEVIPTIDVVPDTPDRERKSSSSSEQLETSEPQQKKGFIEKLFSKKKKPQESRPRSPSKSPRLTRKAQSPDDSPKEAKKTEKPKPFVYMRSRIFSIQQENEDQFKKQTVSKYCLPQPSQDPPLEFATSYLKK</sequence>
<evidence type="ECO:0000256" key="3">
    <source>
        <dbReference type="ARBA" id="ARBA00022833"/>
    </source>
</evidence>
<keyword evidence="3" id="KW-0862">Zinc</keyword>
<evidence type="ECO:0000256" key="1">
    <source>
        <dbReference type="ARBA" id="ARBA00022723"/>
    </source>
</evidence>
<proteinExistence type="predicted"/>
<feature type="compositionally biased region" description="Basic and acidic residues" evidence="5">
    <location>
        <begin position="1484"/>
        <end position="1505"/>
    </location>
</feature>
<dbReference type="PROSITE" id="PS00518">
    <property type="entry name" value="ZF_RING_1"/>
    <property type="match status" value="1"/>
</dbReference>
<feature type="compositionally biased region" description="Basic and acidic residues" evidence="5">
    <location>
        <begin position="1519"/>
        <end position="1535"/>
    </location>
</feature>
<evidence type="ECO:0000256" key="4">
    <source>
        <dbReference type="PROSITE-ProRule" id="PRU00024"/>
    </source>
</evidence>
<dbReference type="PANTHER" id="PTHR25462:SF305">
    <property type="entry name" value="RING-TYPE DOMAIN-CONTAINING PROTEIN"/>
    <property type="match status" value="1"/>
</dbReference>
<dbReference type="GO" id="GO:0061630">
    <property type="term" value="F:ubiquitin protein ligase activity"/>
    <property type="evidence" value="ECO:0007669"/>
    <property type="project" value="TreeGrafter"/>
</dbReference>
<feature type="compositionally biased region" description="Low complexity" evidence="5">
    <location>
        <begin position="1472"/>
        <end position="1483"/>
    </location>
</feature>
<feature type="region of interest" description="Disordered" evidence="5">
    <location>
        <begin position="1220"/>
        <end position="1259"/>
    </location>
</feature>
<evidence type="ECO:0000256" key="2">
    <source>
        <dbReference type="ARBA" id="ARBA00022771"/>
    </source>
</evidence>
<feature type="compositionally biased region" description="Polar residues" evidence="5">
    <location>
        <begin position="1347"/>
        <end position="1363"/>
    </location>
</feature>
<gene>
    <name evidence="8" type="ORF">CHS0354_006004</name>
</gene>
<dbReference type="SMART" id="SM00336">
    <property type="entry name" value="BBOX"/>
    <property type="match status" value="2"/>
</dbReference>
<dbReference type="PANTHER" id="PTHR25462">
    <property type="entry name" value="BONUS, ISOFORM C-RELATED"/>
    <property type="match status" value="1"/>
</dbReference>
<accession>A0AAE0RP24</accession>
<dbReference type="Gene3D" id="3.30.40.10">
    <property type="entry name" value="Zinc/RING finger domain, C3HC4 (zinc finger)"/>
    <property type="match status" value="1"/>
</dbReference>
<evidence type="ECO:0000259" key="6">
    <source>
        <dbReference type="PROSITE" id="PS50089"/>
    </source>
</evidence>
<feature type="region of interest" description="Disordered" evidence="5">
    <location>
        <begin position="737"/>
        <end position="768"/>
    </location>
</feature>
<keyword evidence="9" id="KW-1185">Reference proteome</keyword>
<reference evidence="8" key="1">
    <citation type="journal article" date="2021" name="Genome Biol. Evol.">
        <title>A High-Quality Reference Genome for a Parasitic Bivalve with Doubly Uniparental Inheritance (Bivalvia: Unionida).</title>
        <authorList>
            <person name="Smith C.H."/>
        </authorList>
    </citation>
    <scope>NUCLEOTIDE SEQUENCE</scope>
    <source>
        <strain evidence="8">CHS0354</strain>
    </source>
</reference>
<dbReference type="GO" id="GO:0008270">
    <property type="term" value="F:zinc ion binding"/>
    <property type="evidence" value="ECO:0007669"/>
    <property type="project" value="UniProtKB-KW"/>
</dbReference>
<evidence type="ECO:0000256" key="5">
    <source>
        <dbReference type="SAM" id="MobiDB-lite"/>
    </source>
</evidence>
<evidence type="ECO:0000313" key="8">
    <source>
        <dbReference type="EMBL" id="KAK3576994.1"/>
    </source>
</evidence>
<dbReference type="Gene3D" id="3.30.160.60">
    <property type="entry name" value="Classic Zinc Finger"/>
    <property type="match status" value="1"/>
</dbReference>
<feature type="compositionally biased region" description="Low complexity" evidence="5">
    <location>
        <begin position="1397"/>
        <end position="1420"/>
    </location>
</feature>
<feature type="compositionally biased region" description="Basic and acidic residues" evidence="5">
    <location>
        <begin position="742"/>
        <end position="768"/>
    </location>
</feature>
<dbReference type="Proteomes" id="UP001195483">
    <property type="component" value="Unassembled WGS sequence"/>
</dbReference>
<feature type="region of interest" description="Disordered" evidence="5">
    <location>
        <begin position="1563"/>
        <end position="1583"/>
    </location>
</feature>
<dbReference type="InterPro" id="IPR001841">
    <property type="entry name" value="Znf_RING"/>
</dbReference>
<dbReference type="PROSITE" id="PS50089">
    <property type="entry name" value="ZF_RING_2"/>
    <property type="match status" value="1"/>
</dbReference>
<dbReference type="InterPro" id="IPR017907">
    <property type="entry name" value="Znf_RING_CS"/>
</dbReference>
<feature type="compositionally biased region" description="Low complexity" evidence="5">
    <location>
        <begin position="534"/>
        <end position="555"/>
    </location>
</feature>
<comment type="caution">
    <text evidence="8">The sequence shown here is derived from an EMBL/GenBank/DDBJ whole genome shotgun (WGS) entry which is preliminary data.</text>
</comment>